<keyword evidence="4" id="KW-0812">Transmembrane</keyword>
<accession>A0A2K2UC76</accession>
<dbReference type="GO" id="GO:0006355">
    <property type="term" value="P:regulation of DNA-templated transcription"/>
    <property type="evidence" value="ECO:0007669"/>
    <property type="project" value="InterPro"/>
</dbReference>
<feature type="transmembrane region" description="Helical" evidence="4">
    <location>
        <begin position="52"/>
        <end position="73"/>
    </location>
</feature>
<keyword evidence="3" id="KW-0804">Transcription</keyword>
<dbReference type="PRINTS" id="PR00038">
    <property type="entry name" value="HTHLUXR"/>
</dbReference>
<dbReference type="Pfam" id="PF00196">
    <property type="entry name" value="GerE"/>
    <property type="match status" value="1"/>
</dbReference>
<dbReference type="SUPFAM" id="SSF46894">
    <property type="entry name" value="C-terminal effector domain of the bipartite response regulators"/>
    <property type="match status" value="1"/>
</dbReference>
<name>A0A2K2UC76_9ACTN</name>
<feature type="transmembrane region" description="Helical" evidence="4">
    <location>
        <begin position="148"/>
        <end position="165"/>
    </location>
</feature>
<feature type="transmembrane region" description="Helical" evidence="4">
    <location>
        <begin position="321"/>
        <end position="343"/>
    </location>
</feature>
<feature type="transmembrane region" description="Helical" evidence="4">
    <location>
        <begin position="297"/>
        <end position="315"/>
    </location>
</feature>
<organism evidence="6 7">
    <name type="scientific">Enteroscipio rubneri</name>
    <dbReference type="NCBI Taxonomy" id="2070686"/>
    <lineage>
        <taxon>Bacteria</taxon>
        <taxon>Bacillati</taxon>
        <taxon>Actinomycetota</taxon>
        <taxon>Coriobacteriia</taxon>
        <taxon>Eggerthellales</taxon>
        <taxon>Eggerthellaceae</taxon>
        <taxon>Enteroscipio</taxon>
    </lineage>
</organism>
<keyword evidence="2" id="KW-0238">DNA-binding</keyword>
<dbReference type="Gene3D" id="1.10.10.10">
    <property type="entry name" value="Winged helix-like DNA-binding domain superfamily/Winged helix DNA-binding domain"/>
    <property type="match status" value="1"/>
</dbReference>
<evidence type="ECO:0000256" key="3">
    <source>
        <dbReference type="ARBA" id="ARBA00023163"/>
    </source>
</evidence>
<dbReference type="GO" id="GO:0003677">
    <property type="term" value="F:DNA binding"/>
    <property type="evidence" value="ECO:0007669"/>
    <property type="project" value="UniProtKB-KW"/>
</dbReference>
<dbReference type="InterPro" id="IPR016032">
    <property type="entry name" value="Sig_transdc_resp-reg_C-effctor"/>
</dbReference>
<feature type="transmembrane region" description="Helical" evidence="4">
    <location>
        <begin position="85"/>
        <end position="107"/>
    </location>
</feature>
<dbReference type="Proteomes" id="UP000236197">
    <property type="component" value="Unassembled WGS sequence"/>
</dbReference>
<evidence type="ECO:0000256" key="1">
    <source>
        <dbReference type="ARBA" id="ARBA00023015"/>
    </source>
</evidence>
<gene>
    <name evidence="6" type="ORF">C2L71_05195</name>
</gene>
<dbReference type="PROSITE" id="PS50043">
    <property type="entry name" value="HTH_LUXR_2"/>
    <property type="match status" value="1"/>
</dbReference>
<keyword evidence="4" id="KW-1133">Transmembrane helix</keyword>
<dbReference type="OrthoDB" id="3177590at2"/>
<reference evidence="7" key="1">
    <citation type="submission" date="2018-01" db="EMBL/GenBank/DDBJ databases">
        <title>Rubneribacter badeniensis gen. nov., sp. nov., and Colonibacter rubneri, gen. nov., sp. nov., WGS of new members of the Eggerthellaceae.</title>
        <authorList>
            <person name="Danylec N."/>
            <person name="Stoll D.A."/>
            <person name="Doetsch A."/>
            <person name="Kulling S.E."/>
            <person name="Huch M."/>
        </authorList>
    </citation>
    <scope>NUCLEOTIDE SEQUENCE [LARGE SCALE GENOMIC DNA]</scope>
    <source>
        <strain evidence="7">ResAG-96</strain>
    </source>
</reference>
<dbReference type="AlphaFoldDB" id="A0A2K2UC76"/>
<feature type="domain" description="HTH luxR-type" evidence="5">
    <location>
        <begin position="432"/>
        <end position="497"/>
    </location>
</feature>
<protein>
    <submittedName>
        <fullName evidence="6">LuxR family transcriptional regulator</fullName>
    </submittedName>
</protein>
<feature type="transmembrane region" description="Helical" evidence="4">
    <location>
        <begin position="228"/>
        <end position="247"/>
    </location>
</feature>
<keyword evidence="7" id="KW-1185">Reference proteome</keyword>
<proteinExistence type="predicted"/>
<evidence type="ECO:0000256" key="4">
    <source>
        <dbReference type="SAM" id="Phobius"/>
    </source>
</evidence>
<dbReference type="PANTHER" id="PTHR44688:SF16">
    <property type="entry name" value="DNA-BINDING TRANSCRIPTIONAL ACTIVATOR DEVR_DOSR"/>
    <property type="match status" value="1"/>
</dbReference>
<dbReference type="PANTHER" id="PTHR44688">
    <property type="entry name" value="DNA-BINDING TRANSCRIPTIONAL ACTIVATOR DEVR_DOSR"/>
    <property type="match status" value="1"/>
</dbReference>
<feature type="transmembrane region" description="Helical" evidence="4">
    <location>
        <begin position="119"/>
        <end position="139"/>
    </location>
</feature>
<feature type="transmembrane region" description="Helical" evidence="4">
    <location>
        <begin position="384"/>
        <end position="406"/>
    </location>
</feature>
<keyword evidence="4" id="KW-0472">Membrane</keyword>
<dbReference type="InterPro" id="IPR000792">
    <property type="entry name" value="Tscrpt_reg_LuxR_C"/>
</dbReference>
<dbReference type="RefSeq" id="WP_103264718.1">
    <property type="nucleotide sequence ID" value="NZ_CABMLE010000004.1"/>
</dbReference>
<dbReference type="CDD" id="cd06170">
    <property type="entry name" value="LuxR_C_like"/>
    <property type="match status" value="1"/>
</dbReference>
<keyword evidence="1" id="KW-0805">Transcription regulation</keyword>
<feature type="transmembrane region" description="Helical" evidence="4">
    <location>
        <begin position="20"/>
        <end position="40"/>
    </location>
</feature>
<evidence type="ECO:0000256" key="2">
    <source>
        <dbReference type="ARBA" id="ARBA00023125"/>
    </source>
</evidence>
<feature type="transmembrane region" description="Helical" evidence="4">
    <location>
        <begin position="267"/>
        <end position="285"/>
    </location>
</feature>
<dbReference type="InterPro" id="IPR036388">
    <property type="entry name" value="WH-like_DNA-bd_sf"/>
</dbReference>
<evidence type="ECO:0000313" key="7">
    <source>
        <dbReference type="Proteomes" id="UP000236197"/>
    </source>
</evidence>
<dbReference type="EMBL" id="PPEK01000004">
    <property type="protein sequence ID" value="PNV67916.1"/>
    <property type="molecule type" value="Genomic_DNA"/>
</dbReference>
<sequence>MESARKTELVYPRAARVALVPALLGAGLLFATFLNVIRFFNDDAGASLHPFVVATGWGAIACGSLLFAAEAVARSRGLRGPDPTCAVCIACGAAGALGGMLYVTPLYVPVEFPLFHPHALGAAFGAGLMLLASAWGLLFSRLEPASQLLNSAASVALAAMLHFAAELLSPSPAALALVTGSLGASLGLLMIARRTMRPAGDGKREDIEGATDDEENAQAERLRRARKALGILWMPLVGACITCFIFGLTWDPIVSDEPTLADGSVHAWKLLIGPLLPTIAIALALAKKPASSTLRLVNQVIYPIAVALLLALPVVEANNEAITVAVEILKPASFSVIVLAIWFSMASAVRSVPASAALVIPPCLALLAGSFVGGLYAIEHIGTSGRTLCLVILTGYLVLITISYALGSRNQKESRAEPRADARTYIHRRCDALSSACGLSPREREVLYYLGRGYNHGYVAEKLYISENTVRTHVRHIYAKLDVKSREELLALIDETEEAGS</sequence>
<comment type="caution">
    <text evidence="6">The sequence shown here is derived from an EMBL/GenBank/DDBJ whole genome shotgun (WGS) entry which is preliminary data.</text>
</comment>
<evidence type="ECO:0000313" key="6">
    <source>
        <dbReference type="EMBL" id="PNV67916.1"/>
    </source>
</evidence>
<evidence type="ECO:0000259" key="5">
    <source>
        <dbReference type="PROSITE" id="PS50043"/>
    </source>
</evidence>
<dbReference type="SMART" id="SM00421">
    <property type="entry name" value="HTH_LUXR"/>
    <property type="match status" value="1"/>
</dbReference>
<feature type="transmembrane region" description="Helical" evidence="4">
    <location>
        <begin position="171"/>
        <end position="192"/>
    </location>
</feature>
<feature type="transmembrane region" description="Helical" evidence="4">
    <location>
        <begin position="355"/>
        <end position="378"/>
    </location>
</feature>